<evidence type="ECO:0000313" key="4">
    <source>
        <dbReference type="Proteomes" id="UP001154265"/>
    </source>
</evidence>
<evidence type="ECO:0000256" key="1">
    <source>
        <dbReference type="SAM" id="MobiDB-lite"/>
    </source>
</evidence>
<reference evidence="3" key="2">
    <citation type="submission" date="2022-01" db="EMBL/GenBank/DDBJ databases">
        <authorList>
            <person name="Zivanovic Y."/>
            <person name="Moreira D."/>
            <person name="Lopez-Garcia P."/>
        </authorList>
    </citation>
    <scope>NUCLEOTIDE SEQUENCE</scope>
    <source>
        <strain evidence="3">G9</strain>
    </source>
</reference>
<feature type="compositionally biased region" description="Low complexity" evidence="1">
    <location>
        <begin position="432"/>
        <end position="441"/>
    </location>
</feature>
<feature type="region of interest" description="Disordered" evidence="1">
    <location>
        <begin position="430"/>
        <end position="449"/>
    </location>
</feature>
<dbReference type="Proteomes" id="UP001154265">
    <property type="component" value="Unassembled WGS sequence"/>
</dbReference>
<organism evidence="3 4">
    <name type="scientific">Candidatus Synechococcus calcipolaris G9</name>
    <dbReference type="NCBI Taxonomy" id="1497997"/>
    <lineage>
        <taxon>Bacteria</taxon>
        <taxon>Bacillati</taxon>
        <taxon>Cyanobacteriota</taxon>
        <taxon>Cyanophyceae</taxon>
        <taxon>Synechococcales</taxon>
        <taxon>Synechococcaceae</taxon>
        <taxon>Synechococcus</taxon>
    </lineage>
</organism>
<sequence>MTKRYNRFGLNKRTYRKLLSTIRHLFRQLSRWLRRKLKAAQGRPGNPAERLRLGRSGFVLPTAVLVVLVLTMTVGALTMRTLNRTTQVAGERQDVQVLNAATPALDRAKAKLEYLFSRDPRFPNGVPGEDRLRELMLNADLEDDVADPYTLDDEERIDLDGDGTVDNAWYFQPSANSIVAYSVLMQRPTDAQLNQTDAQKAAALVTRNRPLNTTDESGVCSAALGDVAGGGAEAGWDPITSAVLRKNVQIDAFVFENRGGGQALATIDLIQERELARGNKWGAWFRNDLEVFPGPAFRWNGAIHTEGSMIVGDSSQFQAYLVSAPSSCIYTASSSEITVTQLDNEPGQGDGPIAFQGQFINGSMKLNTFTGSSTYHVYRQPPEDPVTAGDAAPPAENVIMNTDRDSVASGVTAVNALALNPVLLQTQDISRARNASNPSNSGDTVRDENWDNQFYVQRSRLFNAPEPKPYIDDTYRADDRYGPKPVYDRNLDNPDPNLVIPSGSVVGDAIPAANLVLNRNNPPANEPKEQLGLDGYWERRARQEGLRILVGERLELGKPLDPPNAYVTNPRRGSEYYQHRALRDDLAAVQSTAIYHYKAEGTSINNGIADPLTPTYPGNTTGGFAPVSCLASTYHSGTSQSALRSVTFNQYAGVTGAPDVFLDFFTGRGTNGWEYTPVDPASPDMQSALENLVAYSADNTALGAFPPRQEAGVIHPNPATTRSGNFSNLARALDSTLGNTSLADISFQQTAACTLGMLADSVEKLQDTDFYANLDPTGTGNLNNLNNALADLSDLDIDDGEVDVFRETATTSRVQLIRPGFGVAAPLTMTGGYTPPDSYVTGLIPNASWAARPLQELPADVNAKLARLVALREQAIFDLDPANYTCGIPGTYPLLQARFCLLRRGATTAAAFTIPAVGDTTPAINIEDPATYDFLLGAGDVGASVYIAGAGQFTLASVTDVGGRVTQVTLTNPNPAVAGNAPDGTPIPAGAAISLHLPTVTGTVSDDNTISDDPPNLDRTTPANSSEIDDLEIGTMVLAEDDIVELRSATGPLFGRFLVTDFNAGSNNEVDLRYLGGFDPAAGDEIDVGATIVRLGSITEPLAGTFNTVVKYPALAAIFNGPNTVAPADIAATPKDSLADFVVPVAAVTGNTTGFPNRFNQIIDFGGAAHNIAFLDTAIFNGREEMDVRVMDLDIDLLRTTAIGGDTWLPMGGIVYGAREDAVREDGIARPVVSGSNWMNPDPAGPHDPALSPPFNISIKPVDFFADPMRRPHGFRFLNGVRVDRTGLTAVQNIYGMSFISDNSAYIQGDFNWHSTNGSTTDGNRIEEFTVRLPNDFNPAQFYGRTTLDARFGRPETDTWRPVEILADAVSVVSDNYCPGSANDYFAEAYNDDIVGLGNVSPENVVNNYPNANTANNERVNNNNAANRIYLRCGNASNNLRTSYLNANRPRDNQANPAIPADHIWLRENPFDPSTPVFVDRNGTPQIINHLTGQQGNYTGVNANSAYYAFNQGRSRAGTSNTRVNAVMVSGTVPSRPRQSYGGMHNFPRFLEGWGNLWIQGSFLQLNFSTQATAPFDQDQWDMPATAIPADTAFNDTTAPQAELIQYYGAPARRWGYDPALQLAPAGPVANRFISVGRARSEYFTELPADDPYILNLRCAERDGGGTIDPSVTGCPA</sequence>
<reference evidence="3" key="1">
    <citation type="journal article" date="2022" name="Genome Biol. Evol.">
        <title>A New Gene Family Diagnostic for Intracellular Biomineralization of Amorphous Ca Carbonates by Cyanobacteria.</title>
        <authorList>
            <person name="Benzerara K."/>
            <person name="Duprat E."/>
            <person name="Bitard-Feildel T."/>
            <person name="Caumes G."/>
            <person name="Cassier-Chauvat C."/>
            <person name="Chauvat F."/>
            <person name="Dezi M."/>
            <person name="Diop S.I."/>
            <person name="Gaschignard G."/>
            <person name="Gorgen S."/>
            <person name="Gugger M."/>
            <person name="Lopez-Garcia P."/>
            <person name="Millet M."/>
            <person name="Skouri-Panet F."/>
            <person name="Moreira D."/>
            <person name="Callebaut I."/>
        </authorList>
    </citation>
    <scope>NUCLEOTIDE SEQUENCE</scope>
    <source>
        <strain evidence="3">G9</strain>
    </source>
</reference>
<feature type="transmembrane region" description="Helical" evidence="2">
    <location>
        <begin position="58"/>
        <end position="79"/>
    </location>
</feature>
<dbReference type="RefSeq" id="WP_277866811.1">
    <property type="nucleotide sequence ID" value="NZ_JAKKUT010000002.1"/>
</dbReference>
<evidence type="ECO:0000313" key="3">
    <source>
        <dbReference type="EMBL" id="MDG2990921.1"/>
    </source>
</evidence>
<gene>
    <name evidence="3" type="primary">hpsA</name>
    <name evidence="3" type="ORF">L3556_08270</name>
</gene>
<keyword evidence="2" id="KW-0472">Membrane</keyword>
<dbReference type="EMBL" id="JAKKUT010000002">
    <property type="protein sequence ID" value="MDG2990921.1"/>
    <property type="molecule type" value="Genomic_DNA"/>
</dbReference>
<proteinExistence type="predicted"/>
<protein>
    <submittedName>
        <fullName evidence="3">Hormogonium polysaccharide biosynthesis protein HpsA</fullName>
    </submittedName>
</protein>
<dbReference type="NCBIfam" id="NF038301">
    <property type="entry name" value="EPS_HpsA"/>
    <property type="match status" value="1"/>
</dbReference>
<evidence type="ECO:0000256" key="2">
    <source>
        <dbReference type="SAM" id="Phobius"/>
    </source>
</evidence>
<feature type="region of interest" description="Disordered" evidence="1">
    <location>
        <begin position="1004"/>
        <end position="1026"/>
    </location>
</feature>
<keyword evidence="4" id="KW-1185">Reference proteome</keyword>
<name>A0ABT6EZC1_9SYNE</name>
<keyword evidence="2" id="KW-0812">Transmembrane</keyword>
<comment type="caution">
    <text evidence="3">The sequence shown here is derived from an EMBL/GenBank/DDBJ whole genome shotgun (WGS) entry which is preliminary data.</text>
</comment>
<keyword evidence="2" id="KW-1133">Transmembrane helix</keyword>
<dbReference type="InterPro" id="IPR049774">
    <property type="entry name" value="EPS_HpsA-like"/>
</dbReference>
<accession>A0ABT6EZC1</accession>